<reference evidence="3" key="1">
    <citation type="submission" date="2022-08" db="UniProtKB">
        <authorList>
            <consortium name="EnsemblMetazoa"/>
        </authorList>
    </citation>
    <scope>IDENTIFICATION</scope>
    <source>
        <strain evidence="3">05x7-T-G4-1.051#20</strain>
    </source>
</reference>
<dbReference type="InterPro" id="IPR039284">
    <property type="entry name" value="CCDC159/163"/>
</dbReference>
<feature type="coiled-coil region" evidence="1">
    <location>
        <begin position="179"/>
        <end position="206"/>
    </location>
</feature>
<feature type="compositionally biased region" description="Acidic residues" evidence="2">
    <location>
        <begin position="346"/>
        <end position="367"/>
    </location>
</feature>
<dbReference type="AlphaFoldDB" id="A0A8W8JIQ9"/>
<evidence type="ECO:0000256" key="2">
    <source>
        <dbReference type="SAM" id="MobiDB-lite"/>
    </source>
</evidence>
<dbReference type="Proteomes" id="UP000005408">
    <property type="component" value="Unassembled WGS sequence"/>
</dbReference>
<dbReference type="EnsemblMetazoa" id="G194.4">
    <property type="protein sequence ID" value="G194.4:cds"/>
    <property type="gene ID" value="G194"/>
</dbReference>
<accession>A0A8W8JIQ9</accession>
<dbReference type="PANTHER" id="PTHR34533">
    <property type="entry name" value="TRANSMEMBRANE PROTEIN CCDC163"/>
    <property type="match status" value="1"/>
</dbReference>
<evidence type="ECO:0000256" key="1">
    <source>
        <dbReference type="SAM" id="Coils"/>
    </source>
</evidence>
<dbReference type="OMA" id="SACHKEL"/>
<keyword evidence="4" id="KW-1185">Reference proteome</keyword>
<feature type="coiled-coil region" evidence="1">
    <location>
        <begin position="82"/>
        <end position="123"/>
    </location>
</feature>
<proteinExistence type="predicted"/>
<sequence>MNWENKFCSILRETESNLSKARRKLYTPGHGHLDLTSRGFSSSLPMRRASSLLDMSGYVPVMTSTPQVAALTQSSLTQPQLANSLQEKMEQQNKLIDQLMQMVNKLETDRNNYSEQMRDVRDQLYHLRTHSPKPDRGGDVENKIDRLRQDLQSEINSIHLQLQRNAIDNTVHRDIRDMKNNIQDDLDLMKRDIDILKSRMGKIENEVSSVVKNQRGVPQYEKVLNRPSSLNSTTDTMSRVRDQYQIQELRSSVSTLRNKLDNLEYSLGSGSATPKQRYTSNSGVNTPLYINAKSSQLYDNDFTGYKSEKSVNSVMDLDDLGLSDDDESTDFEMFNPQRVKISSTEVDSDEDLNLSDLDLSDDDPLEI</sequence>
<dbReference type="PANTHER" id="PTHR34533:SF3">
    <property type="entry name" value="BICD FAMILY-LIKE CARGO ADAPTER 2"/>
    <property type="match status" value="1"/>
</dbReference>
<protein>
    <submittedName>
        <fullName evidence="3">Uncharacterized protein</fullName>
    </submittedName>
</protein>
<name>A0A8W8JIQ9_MAGGI</name>
<keyword evidence="1" id="KW-0175">Coiled coil</keyword>
<evidence type="ECO:0000313" key="3">
    <source>
        <dbReference type="EnsemblMetazoa" id="G194.1:cds"/>
    </source>
</evidence>
<dbReference type="EnsemblMetazoa" id="G194.1">
    <property type="protein sequence ID" value="G194.1:cds"/>
    <property type="gene ID" value="G194"/>
</dbReference>
<organism evidence="3 4">
    <name type="scientific">Magallana gigas</name>
    <name type="common">Pacific oyster</name>
    <name type="synonym">Crassostrea gigas</name>
    <dbReference type="NCBI Taxonomy" id="29159"/>
    <lineage>
        <taxon>Eukaryota</taxon>
        <taxon>Metazoa</taxon>
        <taxon>Spiralia</taxon>
        <taxon>Lophotrochozoa</taxon>
        <taxon>Mollusca</taxon>
        <taxon>Bivalvia</taxon>
        <taxon>Autobranchia</taxon>
        <taxon>Pteriomorphia</taxon>
        <taxon>Ostreida</taxon>
        <taxon>Ostreoidea</taxon>
        <taxon>Ostreidae</taxon>
        <taxon>Magallana</taxon>
    </lineage>
</organism>
<dbReference type="OrthoDB" id="9904351at2759"/>
<evidence type="ECO:0000313" key="4">
    <source>
        <dbReference type="Proteomes" id="UP000005408"/>
    </source>
</evidence>
<feature type="region of interest" description="Disordered" evidence="2">
    <location>
        <begin position="342"/>
        <end position="367"/>
    </location>
</feature>
<dbReference type="EnsemblMetazoa" id="G194.3">
    <property type="protein sequence ID" value="G194.3:cds"/>
    <property type="gene ID" value="G194"/>
</dbReference>